<sequence length="77" mass="8449">MRFTPNSPAFPLGYFRHPDIPGDAVCDLCGHVAQEHGWIDSGGEGITVCPSMAEGPFHPHHRGAGFTQCENCDRERK</sequence>
<proteinExistence type="predicted"/>
<gene>
    <name evidence="2" type="ORF">A8L58_15920</name>
    <name evidence="1" type="ORF">AXH35_14465</name>
</gene>
<accession>A0AAC9AP36</accession>
<evidence type="ECO:0000313" key="3">
    <source>
        <dbReference type="Proteomes" id="UP000075221"/>
    </source>
</evidence>
<evidence type="ECO:0000313" key="1">
    <source>
        <dbReference type="EMBL" id="AMS06477.1"/>
    </source>
</evidence>
<evidence type="ECO:0000313" key="2">
    <source>
        <dbReference type="EMBL" id="AOZ47924.1"/>
    </source>
</evidence>
<dbReference type="AlphaFoldDB" id="A0AAC9AP36"/>
<reference evidence="2 4" key="1">
    <citation type="journal article" date="2016" name="Plant Dis.">
        <title>Improved production of propionic acid using genome shuffling.</title>
        <authorList>
            <person name="Luna-Flores C.H."/>
            <person name="Palfreyman R.W."/>
            <person name="Kromer J.O."/>
            <person name="Nielsen L.K."/>
            <person name="Marcellin E."/>
        </authorList>
    </citation>
    <scope>NUCLEOTIDE SEQUENCE [LARGE SCALE GENOMIC DNA]</scope>
    <source>
        <strain evidence="2 4">F3E8</strain>
    </source>
</reference>
<protein>
    <submittedName>
        <fullName evidence="1">Uncharacterized protein</fullName>
    </submittedName>
</protein>
<name>A0AAC9AP36_9ACTN</name>
<dbReference type="EMBL" id="CP015970">
    <property type="protein sequence ID" value="AOZ47924.1"/>
    <property type="molecule type" value="Genomic_DNA"/>
</dbReference>
<organism evidence="1 3">
    <name type="scientific">Acidipropionibacterium acidipropionici</name>
    <dbReference type="NCBI Taxonomy" id="1748"/>
    <lineage>
        <taxon>Bacteria</taxon>
        <taxon>Bacillati</taxon>
        <taxon>Actinomycetota</taxon>
        <taxon>Actinomycetes</taxon>
        <taxon>Propionibacteriales</taxon>
        <taxon>Propionibacteriaceae</taxon>
        <taxon>Acidipropionibacterium</taxon>
    </lineage>
</organism>
<reference evidence="1 3" key="2">
    <citation type="submission" date="2016-02" db="EMBL/GenBank/DDBJ databases">
        <title>Complete Genome Sequence of Propionibacterium acidipropionici ATCC 55737.</title>
        <authorList>
            <person name="Luna Flores C.H."/>
            <person name="Nielsen L.K."/>
            <person name="Marcellin E."/>
        </authorList>
    </citation>
    <scope>NUCLEOTIDE SEQUENCE [LARGE SCALE GENOMIC DNA]</scope>
    <source>
        <strain evidence="1 3">ATCC 55737</strain>
    </source>
</reference>
<dbReference type="Proteomes" id="UP000075221">
    <property type="component" value="Chromosome"/>
</dbReference>
<dbReference type="RefSeq" id="WP_062820317.1">
    <property type="nucleotide sequence ID" value="NZ_CP014352.1"/>
</dbReference>
<evidence type="ECO:0000313" key="4">
    <source>
        <dbReference type="Proteomes" id="UP000178666"/>
    </source>
</evidence>
<dbReference type="EMBL" id="CP014352">
    <property type="protein sequence ID" value="AMS06477.1"/>
    <property type="molecule type" value="Genomic_DNA"/>
</dbReference>
<dbReference type="Proteomes" id="UP000178666">
    <property type="component" value="Chromosome"/>
</dbReference>
<keyword evidence="4" id="KW-1185">Reference proteome</keyword>